<comment type="caution">
    <text evidence="2">The sequence shown here is derived from an EMBL/GenBank/DDBJ whole genome shotgun (WGS) entry which is preliminary data.</text>
</comment>
<protein>
    <submittedName>
        <fullName evidence="2">Uncharacterized protein</fullName>
    </submittedName>
</protein>
<feature type="compositionally biased region" description="Polar residues" evidence="1">
    <location>
        <begin position="61"/>
        <end position="74"/>
    </location>
</feature>
<sequence>MRVPTRHVAADLAKTPRTTGRDAPGLDARTLARALGLGRDVRRHSRTAPADGLPESLPDDSPTTRSQPAATLSATCGDCGKLR</sequence>
<evidence type="ECO:0000256" key="1">
    <source>
        <dbReference type="SAM" id="MobiDB-lite"/>
    </source>
</evidence>
<organism evidence="2 3">
    <name type="scientific">Streptomyces musisoli</name>
    <dbReference type="NCBI Taxonomy" id="2802280"/>
    <lineage>
        <taxon>Bacteria</taxon>
        <taxon>Bacillati</taxon>
        <taxon>Actinomycetota</taxon>
        <taxon>Actinomycetes</taxon>
        <taxon>Kitasatosporales</taxon>
        <taxon>Streptomycetaceae</taxon>
        <taxon>Streptomyces</taxon>
    </lineage>
</organism>
<reference evidence="2 3" key="1">
    <citation type="submission" date="2021-01" db="EMBL/GenBank/DDBJ databases">
        <title>WGS of actinomycetes isolated from Thailand.</title>
        <authorList>
            <person name="Thawai C."/>
        </authorList>
    </citation>
    <scope>NUCLEOTIDE SEQUENCE [LARGE SCALE GENOMIC DNA]</scope>
    <source>
        <strain evidence="2 3">CH5-8</strain>
    </source>
</reference>
<evidence type="ECO:0000313" key="3">
    <source>
        <dbReference type="Proteomes" id="UP000621386"/>
    </source>
</evidence>
<dbReference type="Proteomes" id="UP000621386">
    <property type="component" value="Unassembled WGS sequence"/>
</dbReference>
<proteinExistence type="predicted"/>
<dbReference type="RefSeq" id="WP_201816810.1">
    <property type="nucleotide sequence ID" value="NZ_JAERRH010000004.1"/>
</dbReference>
<gene>
    <name evidence="2" type="ORF">JK361_13560</name>
</gene>
<dbReference type="EMBL" id="JAERRH010000004">
    <property type="protein sequence ID" value="MBL1105599.1"/>
    <property type="molecule type" value="Genomic_DNA"/>
</dbReference>
<feature type="region of interest" description="Disordered" evidence="1">
    <location>
        <begin position="37"/>
        <end position="83"/>
    </location>
</feature>
<feature type="region of interest" description="Disordered" evidence="1">
    <location>
        <begin position="1"/>
        <end position="24"/>
    </location>
</feature>
<accession>A0ABS1P024</accession>
<evidence type="ECO:0000313" key="2">
    <source>
        <dbReference type="EMBL" id="MBL1105599.1"/>
    </source>
</evidence>
<name>A0ABS1P024_9ACTN</name>
<keyword evidence="3" id="KW-1185">Reference proteome</keyword>